<dbReference type="Proteomes" id="UP000887458">
    <property type="component" value="Unassembled WGS sequence"/>
</dbReference>
<name>A0ABQ8JU39_DERPT</name>
<reference evidence="1 2" key="1">
    <citation type="journal article" date="2018" name="J. Allergy Clin. Immunol.">
        <title>High-quality assembly of Dermatophagoides pteronyssinus genome and transcriptome reveals a wide range of novel allergens.</title>
        <authorList>
            <person name="Liu X.Y."/>
            <person name="Yang K.Y."/>
            <person name="Wang M.Q."/>
            <person name="Kwok J.S."/>
            <person name="Zeng X."/>
            <person name="Yang Z."/>
            <person name="Xiao X.J."/>
            <person name="Lau C.P."/>
            <person name="Li Y."/>
            <person name="Huang Z.M."/>
            <person name="Ba J.G."/>
            <person name="Yim A.K."/>
            <person name="Ouyang C.Y."/>
            <person name="Ngai S.M."/>
            <person name="Chan T.F."/>
            <person name="Leung E.L."/>
            <person name="Liu L."/>
            <person name="Liu Z.G."/>
            <person name="Tsui S.K."/>
        </authorList>
    </citation>
    <scope>NUCLEOTIDE SEQUENCE [LARGE SCALE GENOMIC DNA]</scope>
    <source>
        <strain evidence="1">Derp</strain>
    </source>
</reference>
<keyword evidence="2" id="KW-1185">Reference proteome</keyword>
<sequence>MSKFIDSDMIHILSLGVDDNDIHHPSLDRINRCLASLNEKSQNNKYSAVDDDNMFIIFLMTF</sequence>
<evidence type="ECO:0000313" key="2">
    <source>
        <dbReference type="Proteomes" id="UP000887458"/>
    </source>
</evidence>
<comment type="caution">
    <text evidence="1">The sequence shown here is derived from an EMBL/GenBank/DDBJ whole genome shotgun (WGS) entry which is preliminary data.</text>
</comment>
<evidence type="ECO:0000313" key="1">
    <source>
        <dbReference type="EMBL" id="KAH9426143.1"/>
    </source>
</evidence>
<proteinExistence type="predicted"/>
<organism evidence="1 2">
    <name type="scientific">Dermatophagoides pteronyssinus</name>
    <name type="common">European house dust mite</name>
    <dbReference type="NCBI Taxonomy" id="6956"/>
    <lineage>
        <taxon>Eukaryota</taxon>
        <taxon>Metazoa</taxon>
        <taxon>Ecdysozoa</taxon>
        <taxon>Arthropoda</taxon>
        <taxon>Chelicerata</taxon>
        <taxon>Arachnida</taxon>
        <taxon>Acari</taxon>
        <taxon>Acariformes</taxon>
        <taxon>Sarcoptiformes</taxon>
        <taxon>Astigmata</taxon>
        <taxon>Psoroptidia</taxon>
        <taxon>Analgoidea</taxon>
        <taxon>Pyroglyphidae</taxon>
        <taxon>Dermatophagoidinae</taxon>
        <taxon>Dermatophagoides</taxon>
    </lineage>
</organism>
<protein>
    <submittedName>
        <fullName evidence="1">Uncharacterized protein</fullName>
    </submittedName>
</protein>
<dbReference type="EMBL" id="NJHN03000012">
    <property type="protein sequence ID" value="KAH9426143.1"/>
    <property type="molecule type" value="Genomic_DNA"/>
</dbReference>
<gene>
    <name evidence="1" type="ORF">DERP_007083</name>
</gene>
<accession>A0ABQ8JU39</accession>
<reference evidence="1 2" key="2">
    <citation type="journal article" date="2022" name="Mol. Biol. Evol.">
        <title>Comparative Genomics Reveals Insights into the Divergent Evolution of Astigmatic Mites and Household Pest Adaptations.</title>
        <authorList>
            <person name="Xiong Q."/>
            <person name="Wan A.T."/>
            <person name="Liu X."/>
            <person name="Fung C.S."/>
            <person name="Xiao X."/>
            <person name="Malainual N."/>
            <person name="Hou J."/>
            <person name="Wang L."/>
            <person name="Wang M."/>
            <person name="Yang K.Y."/>
            <person name="Cui Y."/>
            <person name="Leung E.L."/>
            <person name="Nong W."/>
            <person name="Shin S.K."/>
            <person name="Au S.W."/>
            <person name="Jeong K.Y."/>
            <person name="Chew F.T."/>
            <person name="Hui J.H."/>
            <person name="Leung T.F."/>
            <person name="Tungtrongchitr A."/>
            <person name="Zhong N."/>
            <person name="Liu Z."/>
            <person name="Tsui S.K."/>
        </authorList>
    </citation>
    <scope>NUCLEOTIDE SEQUENCE [LARGE SCALE GENOMIC DNA]</scope>
    <source>
        <strain evidence="1">Derp</strain>
    </source>
</reference>